<protein>
    <submittedName>
        <fullName evidence="8">Radical SAM protein</fullName>
    </submittedName>
</protein>
<dbReference type="SUPFAM" id="SSF102114">
    <property type="entry name" value="Radical SAM enzymes"/>
    <property type="match status" value="1"/>
</dbReference>
<evidence type="ECO:0000259" key="7">
    <source>
        <dbReference type="PROSITE" id="PS51918"/>
    </source>
</evidence>
<feature type="binding site" evidence="6">
    <location>
        <position position="89"/>
    </location>
    <ligand>
        <name>[4Fe-4S] cluster</name>
        <dbReference type="ChEBI" id="CHEBI:49883"/>
        <note>4Fe-4S-S-AdoMet</note>
    </ligand>
</feature>
<dbReference type="SFLD" id="SFLDG01101">
    <property type="entry name" value="Uncharacterised_Radical_SAM_Su"/>
    <property type="match status" value="1"/>
</dbReference>
<gene>
    <name evidence="8" type="ORF">AMJ39_07725</name>
</gene>
<name>A0A0S7WQN5_UNCT6</name>
<dbReference type="InterPro" id="IPR058240">
    <property type="entry name" value="rSAM_sf"/>
</dbReference>
<comment type="caution">
    <text evidence="8">The sequence shown here is derived from an EMBL/GenBank/DDBJ whole genome shotgun (WGS) entry which is preliminary data.</text>
</comment>
<dbReference type="InterPro" id="IPR007197">
    <property type="entry name" value="rSAM"/>
</dbReference>
<dbReference type="Pfam" id="PF04055">
    <property type="entry name" value="Radical_SAM"/>
    <property type="match status" value="1"/>
</dbReference>
<keyword evidence="5 6" id="KW-0411">Iron-sulfur</keyword>
<reference evidence="8 9" key="1">
    <citation type="journal article" date="2015" name="Microbiome">
        <title>Genomic resolution of linkages in carbon, nitrogen, and sulfur cycling among widespread estuary sediment bacteria.</title>
        <authorList>
            <person name="Baker B.J."/>
            <person name="Lazar C.S."/>
            <person name="Teske A.P."/>
            <person name="Dick G.J."/>
        </authorList>
    </citation>
    <scope>NUCLEOTIDE SEQUENCE [LARGE SCALE GENOMIC DNA]</scope>
    <source>
        <strain evidence="8">DG_24</strain>
    </source>
</reference>
<dbReference type="NCBIfam" id="TIGR04337">
    <property type="entry name" value="AmmeMemoSam_rS"/>
    <property type="match status" value="1"/>
</dbReference>
<dbReference type="GO" id="GO:0003824">
    <property type="term" value="F:catalytic activity"/>
    <property type="evidence" value="ECO:0007669"/>
    <property type="project" value="InterPro"/>
</dbReference>
<dbReference type="PATRIC" id="fig|1703770.3.peg.2133"/>
<keyword evidence="4 6" id="KW-0408">Iron</keyword>
<keyword evidence="2 6" id="KW-0949">S-adenosyl-L-methionine</keyword>
<feature type="binding site" evidence="6">
    <location>
        <position position="82"/>
    </location>
    <ligand>
        <name>[4Fe-4S] cluster</name>
        <dbReference type="ChEBI" id="CHEBI:49883"/>
        <note>4Fe-4S-S-AdoMet</note>
    </ligand>
</feature>
<evidence type="ECO:0000313" key="9">
    <source>
        <dbReference type="Proteomes" id="UP000052008"/>
    </source>
</evidence>
<dbReference type="SFLD" id="SFLDS00029">
    <property type="entry name" value="Radical_SAM"/>
    <property type="match status" value="1"/>
</dbReference>
<keyword evidence="3 6" id="KW-0479">Metal-binding</keyword>
<dbReference type="InterPro" id="IPR016431">
    <property type="entry name" value="Pyrv-formate_lyase-activ_prd"/>
</dbReference>
<dbReference type="CDD" id="cd01335">
    <property type="entry name" value="Radical_SAM"/>
    <property type="match status" value="1"/>
</dbReference>
<evidence type="ECO:0000256" key="6">
    <source>
        <dbReference type="PIRSR" id="PIRSR004869-50"/>
    </source>
</evidence>
<dbReference type="InterPro" id="IPR006638">
    <property type="entry name" value="Elp3/MiaA/NifB-like_rSAM"/>
</dbReference>
<dbReference type="SMART" id="SM00729">
    <property type="entry name" value="Elp3"/>
    <property type="match status" value="1"/>
</dbReference>
<dbReference type="InterPro" id="IPR013785">
    <property type="entry name" value="Aldolase_TIM"/>
</dbReference>
<evidence type="ECO:0000256" key="2">
    <source>
        <dbReference type="ARBA" id="ARBA00022691"/>
    </source>
</evidence>
<dbReference type="STRING" id="1703770.AMJ39_07725"/>
<evidence type="ECO:0000313" key="8">
    <source>
        <dbReference type="EMBL" id="KPJ52494.1"/>
    </source>
</evidence>
<dbReference type="GO" id="GO:0046872">
    <property type="term" value="F:metal ion binding"/>
    <property type="evidence" value="ECO:0007669"/>
    <property type="project" value="UniProtKB-KW"/>
</dbReference>
<proteinExistence type="predicted"/>
<evidence type="ECO:0000256" key="1">
    <source>
        <dbReference type="ARBA" id="ARBA00022485"/>
    </source>
</evidence>
<dbReference type="Gene3D" id="3.20.20.70">
    <property type="entry name" value="Aldolase class I"/>
    <property type="match status" value="1"/>
</dbReference>
<comment type="cofactor">
    <cofactor evidence="6">
        <name>[4Fe-4S] cluster</name>
        <dbReference type="ChEBI" id="CHEBI:49883"/>
    </cofactor>
    <text evidence="6">Binds 1 [4Fe-4S] cluster. The cluster is coordinated with 3 cysteines and an exchangeable S-adenosyl-L-methionine.</text>
</comment>
<dbReference type="GO" id="GO:0051539">
    <property type="term" value="F:4 iron, 4 sulfur cluster binding"/>
    <property type="evidence" value="ECO:0007669"/>
    <property type="project" value="UniProtKB-KW"/>
</dbReference>
<dbReference type="InterPro" id="IPR034457">
    <property type="entry name" value="Organic_radical-activating"/>
</dbReference>
<sequence>MRKALFWEARDDGRVECRLCPHHCLIAQGKQGICLGRRNEGGVLYAANYGRTTSLALDPIEKKPLYHFHPGTGILSIAPNGCNFACPFCQNWQISQKESPTEEITPQELVDLARGRDSVGVAYTYTEPLIWYEFLLDACSVVREHRLSNVLVTNGMIEEEPLRQLLPLIDAMNIDLKSMDESFYKKVVKGNLESVLRTIRLAKESCHVELTHLVVPGATDSPEQINRLIDWIVELGDDTPVHFSRYFPHYNYDVPATPVETLVEIWNRARERLRFVYLGNIAIEGSSDTVCPRCGVTAVRRSYYSVDLSGLSNGRCGACGADLNIVR</sequence>
<dbReference type="PANTHER" id="PTHR30352">
    <property type="entry name" value="PYRUVATE FORMATE-LYASE-ACTIVATING ENZYME"/>
    <property type="match status" value="1"/>
</dbReference>
<feature type="binding site" evidence="6">
    <location>
        <position position="86"/>
    </location>
    <ligand>
        <name>[4Fe-4S] cluster</name>
        <dbReference type="ChEBI" id="CHEBI:49883"/>
        <note>4Fe-4S-S-AdoMet</note>
    </ligand>
</feature>
<evidence type="ECO:0000256" key="3">
    <source>
        <dbReference type="ARBA" id="ARBA00022723"/>
    </source>
</evidence>
<dbReference type="EMBL" id="LIZS01000056">
    <property type="protein sequence ID" value="KPJ52494.1"/>
    <property type="molecule type" value="Genomic_DNA"/>
</dbReference>
<organism evidence="8 9">
    <name type="scientific">candidate division TA06 bacterium DG_24</name>
    <dbReference type="NCBI Taxonomy" id="1703770"/>
    <lineage>
        <taxon>Bacteria</taxon>
        <taxon>Bacteria division TA06</taxon>
    </lineage>
</organism>
<dbReference type="PIRSF" id="PIRSF004869">
    <property type="entry name" value="PflX_prd"/>
    <property type="match status" value="1"/>
</dbReference>
<dbReference type="AlphaFoldDB" id="A0A0S7WQN5"/>
<dbReference type="InterPro" id="IPR027596">
    <property type="entry name" value="AmmeMemoSam_rS"/>
</dbReference>
<accession>A0A0S7WQN5</accession>
<dbReference type="PROSITE" id="PS51918">
    <property type="entry name" value="RADICAL_SAM"/>
    <property type="match status" value="1"/>
</dbReference>
<evidence type="ECO:0000256" key="4">
    <source>
        <dbReference type="ARBA" id="ARBA00023004"/>
    </source>
</evidence>
<feature type="domain" description="Radical SAM core" evidence="7">
    <location>
        <begin position="67"/>
        <end position="280"/>
    </location>
</feature>
<dbReference type="PANTHER" id="PTHR30352:SF5">
    <property type="entry name" value="PYRUVATE FORMATE-LYASE 1-ACTIVATING ENZYME"/>
    <property type="match status" value="1"/>
</dbReference>
<keyword evidence="1" id="KW-0004">4Fe-4S</keyword>
<evidence type="ECO:0000256" key="5">
    <source>
        <dbReference type="ARBA" id="ARBA00023014"/>
    </source>
</evidence>
<dbReference type="Proteomes" id="UP000052008">
    <property type="component" value="Unassembled WGS sequence"/>
</dbReference>